<dbReference type="SUPFAM" id="SSF158446">
    <property type="entry name" value="IVS-encoded protein-like"/>
    <property type="match status" value="1"/>
</dbReference>
<keyword evidence="2" id="KW-1185">Reference proteome</keyword>
<proteinExistence type="predicted"/>
<dbReference type="NCBIfam" id="TIGR02436">
    <property type="entry name" value="four helix bundle protein"/>
    <property type="match status" value="1"/>
</dbReference>
<dbReference type="InterPro" id="IPR012657">
    <property type="entry name" value="23S_rRNA-intervening_sequence"/>
</dbReference>
<dbReference type="Pfam" id="PF05635">
    <property type="entry name" value="23S_rRNA_IVP"/>
    <property type="match status" value="1"/>
</dbReference>
<dbReference type="Proteomes" id="UP001374803">
    <property type="component" value="Chromosome"/>
</dbReference>
<organism evidence="1 2">
    <name type="scientific">Pendulispora rubella</name>
    <dbReference type="NCBI Taxonomy" id="2741070"/>
    <lineage>
        <taxon>Bacteria</taxon>
        <taxon>Pseudomonadati</taxon>
        <taxon>Myxococcota</taxon>
        <taxon>Myxococcia</taxon>
        <taxon>Myxococcales</taxon>
        <taxon>Sorangiineae</taxon>
        <taxon>Pendulisporaceae</taxon>
        <taxon>Pendulispora</taxon>
    </lineage>
</organism>
<name>A0ABZ2L4G5_9BACT</name>
<sequence length="118" mass="13038">MQAKPNHRPYDFHLLECALRAIEFLRPTIAHIRRCDRDLGEQLRRALSSVALNVAEGNRSQGGNRIARFSTAAGSNSESRAALRVAVAWGYVQANEIQAGEQMLDEVAAMLHRLGAAR</sequence>
<dbReference type="EMBL" id="CP089983">
    <property type="protein sequence ID" value="WXB04095.1"/>
    <property type="molecule type" value="Genomic_DNA"/>
</dbReference>
<dbReference type="RefSeq" id="WP_394833729.1">
    <property type="nucleotide sequence ID" value="NZ_CP089929.1"/>
</dbReference>
<dbReference type="InterPro" id="IPR036583">
    <property type="entry name" value="23S_rRNA_IVS_sf"/>
</dbReference>
<evidence type="ECO:0000313" key="1">
    <source>
        <dbReference type="EMBL" id="WXB04095.1"/>
    </source>
</evidence>
<evidence type="ECO:0000313" key="2">
    <source>
        <dbReference type="Proteomes" id="UP001374803"/>
    </source>
</evidence>
<dbReference type="Gene3D" id="1.20.1440.60">
    <property type="entry name" value="23S rRNA-intervening sequence"/>
    <property type="match status" value="1"/>
</dbReference>
<protein>
    <submittedName>
        <fullName evidence="1">Four helix bundle protein</fullName>
    </submittedName>
</protein>
<gene>
    <name evidence="1" type="ORF">LVJ94_45210</name>
</gene>
<accession>A0ABZ2L4G5</accession>
<reference evidence="1" key="1">
    <citation type="submission" date="2021-12" db="EMBL/GenBank/DDBJ databases">
        <title>Discovery of the Pendulisporaceae a myxobacterial family with distinct sporulation behavior and unique specialized metabolism.</title>
        <authorList>
            <person name="Garcia R."/>
            <person name="Popoff A."/>
            <person name="Bader C.D."/>
            <person name="Loehr J."/>
            <person name="Walesch S."/>
            <person name="Walt C."/>
            <person name="Boldt J."/>
            <person name="Bunk B."/>
            <person name="Haeckl F.J.F.P.J."/>
            <person name="Gunesch A.P."/>
            <person name="Birkelbach J."/>
            <person name="Nuebel U."/>
            <person name="Pietschmann T."/>
            <person name="Bach T."/>
            <person name="Mueller R."/>
        </authorList>
    </citation>
    <scope>NUCLEOTIDE SEQUENCE</scope>
    <source>
        <strain evidence="1">MSr11367</strain>
    </source>
</reference>